<keyword evidence="1" id="KW-1133">Transmembrane helix</keyword>
<evidence type="ECO:0000313" key="3">
    <source>
        <dbReference type="Proteomes" id="UP000762703"/>
    </source>
</evidence>
<proteinExistence type="predicted"/>
<reference evidence="2" key="1">
    <citation type="submission" date="2019-04" db="EMBL/GenBank/DDBJ databases">
        <title>Evolution of Biomass-Degrading Anaerobic Consortia Revealed by Metagenomics.</title>
        <authorList>
            <person name="Peng X."/>
        </authorList>
    </citation>
    <scope>NUCLEOTIDE SEQUENCE</scope>
    <source>
        <strain evidence="2">SIG12</strain>
    </source>
</reference>
<name>A0A8T3VDG2_9EURY</name>
<accession>A0A8T3VDG2</accession>
<dbReference type="RefSeq" id="WP_303736100.1">
    <property type="nucleotide sequence ID" value="NZ_SUTE01000011.1"/>
</dbReference>
<sequence>MDYNKIIYLLVAIVIILLVACFAVSNTTFAKQDTAIKVTSNNTLYDGDYFSIQLSNVNGTPLANQVVNITIIDSNGGENHQQITTDGSGNGMLQLNGLAAGKYNVVALYGGNDDYSASNTTQNLEIKEVEVQKTASAPYVVSISDDGCVLYWSDGHTTYRGETGDPITKEQYEYLKKYGKQ</sequence>
<evidence type="ECO:0000256" key="1">
    <source>
        <dbReference type="SAM" id="Phobius"/>
    </source>
</evidence>
<gene>
    <name evidence="2" type="ORF">E7Z73_01740</name>
</gene>
<dbReference type="SUPFAM" id="SSF49373">
    <property type="entry name" value="Invasin/intimin cell-adhesion fragments"/>
    <property type="match status" value="1"/>
</dbReference>
<evidence type="ECO:0000313" key="2">
    <source>
        <dbReference type="EMBL" id="MBE6504455.1"/>
    </source>
</evidence>
<dbReference type="Gene3D" id="2.60.40.10">
    <property type="entry name" value="Immunoglobulins"/>
    <property type="match status" value="1"/>
</dbReference>
<dbReference type="EMBL" id="SUTE01000011">
    <property type="protein sequence ID" value="MBE6504455.1"/>
    <property type="molecule type" value="Genomic_DNA"/>
</dbReference>
<dbReference type="InterPro" id="IPR008964">
    <property type="entry name" value="Invasin/intimin_cell_adhesion"/>
</dbReference>
<comment type="caution">
    <text evidence="2">The sequence shown here is derived from an EMBL/GenBank/DDBJ whole genome shotgun (WGS) entry which is preliminary data.</text>
</comment>
<dbReference type="PROSITE" id="PS51257">
    <property type="entry name" value="PROKAR_LIPOPROTEIN"/>
    <property type="match status" value="1"/>
</dbReference>
<organism evidence="2 3">
    <name type="scientific">Methanobrevibacter millerae</name>
    <dbReference type="NCBI Taxonomy" id="230361"/>
    <lineage>
        <taxon>Archaea</taxon>
        <taxon>Methanobacteriati</taxon>
        <taxon>Methanobacteriota</taxon>
        <taxon>Methanomada group</taxon>
        <taxon>Methanobacteria</taxon>
        <taxon>Methanobacteriales</taxon>
        <taxon>Methanobacteriaceae</taxon>
        <taxon>Methanobrevibacter</taxon>
    </lineage>
</organism>
<dbReference type="AlphaFoldDB" id="A0A8T3VDG2"/>
<keyword evidence="1" id="KW-0812">Transmembrane</keyword>
<protein>
    <submittedName>
        <fullName evidence="2">Ig-like domain repeat protein</fullName>
    </submittedName>
</protein>
<dbReference type="InterPro" id="IPR013783">
    <property type="entry name" value="Ig-like_fold"/>
</dbReference>
<feature type="transmembrane region" description="Helical" evidence="1">
    <location>
        <begin position="6"/>
        <end position="24"/>
    </location>
</feature>
<keyword evidence="1" id="KW-0472">Membrane</keyword>
<dbReference type="Proteomes" id="UP000762703">
    <property type="component" value="Unassembled WGS sequence"/>
</dbReference>